<dbReference type="PROSITE" id="PS51155">
    <property type="entry name" value="CHIT_BIND_RR_2"/>
    <property type="match status" value="2"/>
</dbReference>
<name>A0AAJ7CBM1_CEPCN</name>
<dbReference type="KEGG" id="ccin:107273126"/>
<evidence type="ECO:0000256" key="2">
    <source>
        <dbReference type="SAM" id="MobiDB-lite"/>
    </source>
</evidence>
<evidence type="ECO:0000256" key="1">
    <source>
        <dbReference type="PROSITE-ProRule" id="PRU00497"/>
    </source>
</evidence>
<dbReference type="AlphaFoldDB" id="A0AAJ7CBM1"/>
<dbReference type="GO" id="GO:0008010">
    <property type="term" value="F:structural constituent of chitin-based larval cuticle"/>
    <property type="evidence" value="ECO:0007669"/>
    <property type="project" value="TreeGrafter"/>
</dbReference>
<evidence type="ECO:0000313" key="4">
    <source>
        <dbReference type="RefSeq" id="XP_015606506.1"/>
    </source>
</evidence>
<dbReference type="Proteomes" id="UP000694920">
    <property type="component" value="Unplaced"/>
</dbReference>
<dbReference type="RefSeq" id="XP_015606506.1">
    <property type="nucleotide sequence ID" value="XM_015751020.1"/>
</dbReference>
<feature type="compositionally biased region" description="Polar residues" evidence="2">
    <location>
        <begin position="162"/>
        <end position="190"/>
    </location>
</feature>
<dbReference type="InterPro" id="IPR000618">
    <property type="entry name" value="Insect_cuticle"/>
</dbReference>
<evidence type="ECO:0000313" key="3">
    <source>
        <dbReference type="Proteomes" id="UP000694920"/>
    </source>
</evidence>
<accession>A0AAJ7CBM1</accession>
<dbReference type="PANTHER" id="PTHR10380:SF206">
    <property type="entry name" value="GH27759P"/>
    <property type="match status" value="1"/>
</dbReference>
<feature type="region of interest" description="Disordered" evidence="2">
    <location>
        <begin position="139"/>
        <end position="190"/>
    </location>
</feature>
<sequence length="407" mass="45522">MKQKIEFNSVSLGTYIWNRDPVMMISVFGLTADEIEAQRSGWDVSPNTQYHIQTDEGPERYFRFQTLSGQYRKEKRLEDGTVVGTEGWLDPLGYLRIKDYVADDQGFRILRSKTVFVGKDRPIQDAVSVSKKVPADSGILVKPQRPPNPFRQPELKDVPNSIEANTVTPLRSSTTSLESSNHYTAPSSTAVPYTASIPESQYEDGYLKPNTNYLLPGYQFQSPYVSPYRSPYPYHIPPPAVLVQPPVYDESNGQASQQLPVQVVYQPNSLNSSTQQTNYNPAGYQEVTPVQIQRPGIPGSQEASARSPIQASSSAASSSAISQQLPLYDGVHSTANGFQYYLKSHYHEEEKQPNDKKVGSFGYVDPFGIRRVIYYSADPQSGFLHKKNNRYVGFNASPYDPLPPSSH</sequence>
<gene>
    <name evidence="4" type="primary">LOC107273126</name>
</gene>
<dbReference type="GeneID" id="107273126"/>
<keyword evidence="1" id="KW-0193">Cuticle</keyword>
<dbReference type="PANTHER" id="PTHR10380">
    <property type="entry name" value="CUTICLE PROTEIN"/>
    <property type="match status" value="1"/>
</dbReference>
<reference evidence="4" key="1">
    <citation type="submission" date="2025-08" db="UniProtKB">
        <authorList>
            <consortium name="RefSeq"/>
        </authorList>
    </citation>
    <scope>IDENTIFICATION</scope>
</reference>
<dbReference type="Pfam" id="PF00379">
    <property type="entry name" value="Chitin_bind_4"/>
    <property type="match status" value="2"/>
</dbReference>
<proteinExistence type="predicted"/>
<dbReference type="GO" id="GO:0062129">
    <property type="term" value="C:chitin-based extracellular matrix"/>
    <property type="evidence" value="ECO:0007669"/>
    <property type="project" value="TreeGrafter"/>
</dbReference>
<dbReference type="InterPro" id="IPR050468">
    <property type="entry name" value="Cuticle_Struct_Prot"/>
</dbReference>
<organism evidence="3 4">
    <name type="scientific">Cephus cinctus</name>
    <name type="common">Wheat stem sawfly</name>
    <dbReference type="NCBI Taxonomy" id="211228"/>
    <lineage>
        <taxon>Eukaryota</taxon>
        <taxon>Metazoa</taxon>
        <taxon>Ecdysozoa</taxon>
        <taxon>Arthropoda</taxon>
        <taxon>Hexapoda</taxon>
        <taxon>Insecta</taxon>
        <taxon>Pterygota</taxon>
        <taxon>Neoptera</taxon>
        <taxon>Endopterygota</taxon>
        <taxon>Hymenoptera</taxon>
        <taxon>Cephoidea</taxon>
        <taxon>Cephidae</taxon>
        <taxon>Cephus</taxon>
    </lineage>
</organism>
<keyword evidence="3" id="KW-1185">Reference proteome</keyword>
<protein>
    <submittedName>
        <fullName evidence="4">Uncharacterized protein LOC107273126 isoform X1</fullName>
    </submittedName>
</protein>